<dbReference type="Pfam" id="PF02405">
    <property type="entry name" value="MlaE"/>
    <property type="match status" value="1"/>
</dbReference>
<protein>
    <submittedName>
        <fullName evidence="3">ABC transporter permease</fullName>
    </submittedName>
</protein>
<dbReference type="InterPro" id="IPR002645">
    <property type="entry name" value="STAS_dom"/>
</dbReference>
<name>A0ABT5DU37_9BACT</name>
<dbReference type="PROSITE" id="PS50801">
    <property type="entry name" value="STAS"/>
    <property type="match status" value="1"/>
</dbReference>
<dbReference type="RefSeq" id="WP_272085151.1">
    <property type="nucleotide sequence ID" value="NZ_JAQNDL010000001.1"/>
</dbReference>
<dbReference type="InterPro" id="IPR030802">
    <property type="entry name" value="Permease_MalE"/>
</dbReference>
<feature type="transmembrane region" description="Helical" evidence="1">
    <location>
        <begin position="287"/>
        <end position="310"/>
    </location>
</feature>
<feature type="domain" description="STAS" evidence="2">
    <location>
        <begin position="1"/>
        <end position="73"/>
    </location>
</feature>
<evidence type="ECO:0000313" key="4">
    <source>
        <dbReference type="Proteomes" id="UP001221686"/>
    </source>
</evidence>
<dbReference type="CDD" id="cd07043">
    <property type="entry name" value="STAS_anti-anti-sigma_factors"/>
    <property type="match status" value="1"/>
</dbReference>
<sequence>MDVRLDAIRPRSLLHELEIHARTRPAVLRLDLSALRQIDSTGVATLRAVTRRLRRSGVAVELHGATPEVMRVLAETPEPDPPKHPPEPGVLESLGRSCFAWWSGLLTLADMVIEAMQGAAGAVVGRRTFAWRDVVEQLELMGADALPIAATMSFLLGLVLDFQTWVQMHYYGTESVVLEFVGIGMARGFAPFIVAILLASRTAPAIAAQLSTMEMRQENDVLRVMGISPVRHLVVPRLFAITLVTPALSLIATASGILGGLLVTVWLDPHWMAAFETMLREMTLGDLWLGTVKSVLFGWVIGLASAFTGLHSGYGALSIGIAATRAAVASILFVMIVDSIVTTLWTMAQ</sequence>
<keyword evidence="4" id="KW-1185">Reference proteome</keyword>
<evidence type="ECO:0000313" key="3">
    <source>
        <dbReference type="EMBL" id="MDC0716660.1"/>
    </source>
</evidence>
<gene>
    <name evidence="3" type="ORF">POL25_07140</name>
</gene>
<comment type="caution">
    <text evidence="3">The sequence shown here is derived from an EMBL/GenBank/DDBJ whole genome shotgun (WGS) entry which is preliminary data.</text>
</comment>
<dbReference type="Gene3D" id="3.30.750.24">
    <property type="entry name" value="STAS domain"/>
    <property type="match status" value="1"/>
</dbReference>
<evidence type="ECO:0000256" key="1">
    <source>
        <dbReference type="SAM" id="Phobius"/>
    </source>
</evidence>
<accession>A0ABT5DU37</accession>
<dbReference type="Pfam" id="PF13466">
    <property type="entry name" value="STAS_2"/>
    <property type="match status" value="1"/>
</dbReference>
<keyword evidence="1" id="KW-0472">Membrane</keyword>
<feature type="transmembrane region" description="Helical" evidence="1">
    <location>
        <begin position="180"/>
        <end position="199"/>
    </location>
</feature>
<organism evidence="3 4">
    <name type="scientific">Nannocystis bainbridge</name>
    <dbReference type="NCBI Taxonomy" id="2995303"/>
    <lineage>
        <taxon>Bacteria</taxon>
        <taxon>Pseudomonadati</taxon>
        <taxon>Myxococcota</taxon>
        <taxon>Polyangia</taxon>
        <taxon>Nannocystales</taxon>
        <taxon>Nannocystaceae</taxon>
        <taxon>Nannocystis</taxon>
    </lineage>
</organism>
<keyword evidence="1" id="KW-1133">Transmembrane helix</keyword>
<dbReference type="SUPFAM" id="SSF52091">
    <property type="entry name" value="SpoIIaa-like"/>
    <property type="match status" value="1"/>
</dbReference>
<dbReference type="InterPro" id="IPR058548">
    <property type="entry name" value="MlaB-like_STAS"/>
</dbReference>
<reference evidence="3 4" key="1">
    <citation type="submission" date="2022-11" db="EMBL/GenBank/DDBJ databases">
        <title>Minimal conservation of predation-associated metabolite biosynthetic gene clusters underscores biosynthetic potential of Myxococcota including descriptions for ten novel species: Archangium lansinium sp. nov., Myxococcus landrumus sp. nov., Nannocystis bai.</title>
        <authorList>
            <person name="Ahearne A."/>
            <person name="Stevens C."/>
            <person name="Dowd S."/>
        </authorList>
    </citation>
    <scope>NUCLEOTIDE SEQUENCE [LARGE SCALE GENOMIC DNA]</scope>
    <source>
        <strain evidence="3 4">BB15-2</strain>
    </source>
</reference>
<dbReference type="Proteomes" id="UP001221686">
    <property type="component" value="Unassembled WGS sequence"/>
</dbReference>
<dbReference type="EMBL" id="JAQNDL010000001">
    <property type="protein sequence ID" value="MDC0716660.1"/>
    <property type="molecule type" value="Genomic_DNA"/>
</dbReference>
<proteinExistence type="predicted"/>
<feature type="transmembrane region" description="Helical" evidence="1">
    <location>
        <begin position="238"/>
        <end position="267"/>
    </location>
</feature>
<feature type="transmembrane region" description="Helical" evidence="1">
    <location>
        <begin position="322"/>
        <end position="348"/>
    </location>
</feature>
<feature type="transmembrane region" description="Helical" evidence="1">
    <location>
        <begin position="140"/>
        <end position="160"/>
    </location>
</feature>
<dbReference type="PANTHER" id="PTHR30188">
    <property type="entry name" value="ABC TRANSPORTER PERMEASE PROTEIN-RELATED"/>
    <property type="match status" value="1"/>
</dbReference>
<evidence type="ECO:0000259" key="2">
    <source>
        <dbReference type="PROSITE" id="PS50801"/>
    </source>
</evidence>
<dbReference type="InterPro" id="IPR036513">
    <property type="entry name" value="STAS_dom_sf"/>
</dbReference>
<keyword evidence="1" id="KW-0812">Transmembrane</keyword>